<dbReference type="RefSeq" id="XP_002506279.1">
    <property type="nucleotide sequence ID" value="XM_002506233.1"/>
</dbReference>
<dbReference type="eggNOG" id="ENOG502S34D">
    <property type="taxonomic scope" value="Eukaryota"/>
</dbReference>
<dbReference type="OrthoDB" id="496066at2759"/>
<dbReference type="PANTHER" id="PTHR39444:SF3">
    <property type="entry name" value="SITE-SPECIFIC DNA-METHYLTRANSFERASE (ADENINE-SPECIFIC)"/>
    <property type="match status" value="1"/>
</dbReference>
<dbReference type="PANTHER" id="PTHR39444">
    <property type="entry name" value="SITE-SPECIFIC DNA-METHYLTRANSFERASE (ADENINE-SPECIFIC)"/>
    <property type="match status" value="1"/>
</dbReference>
<evidence type="ECO:0000313" key="2">
    <source>
        <dbReference type="EMBL" id="ACO67537.1"/>
    </source>
</evidence>
<keyword evidence="3" id="KW-1185">Reference proteome</keyword>
<feature type="compositionally biased region" description="Basic and acidic residues" evidence="1">
    <location>
        <begin position="1"/>
        <end position="11"/>
    </location>
</feature>
<evidence type="ECO:0000256" key="1">
    <source>
        <dbReference type="SAM" id="MobiDB-lite"/>
    </source>
</evidence>
<protein>
    <submittedName>
        <fullName evidence="2">Uncharacterized protein</fullName>
    </submittedName>
</protein>
<evidence type="ECO:0000313" key="3">
    <source>
        <dbReference type="Proteomes" id="UP000002009"/>
    </source>
</evidence>
<proteinExistence type="predicted"/>
<dbReference type="Proteomes" id="UP000002009">
    <property type="component" value="Chromosome 15"/>
</dbReference>
<dbReference type="EMBL" id="CP001333">
    <property type="protein sequence ID" value="ACO67537.1"/>
    <property type="molecule type" value="Genomic_DNA"/>
</dbReference>
<organism evidence="2 3">
    <name type="scientific">Micromonas commoda (strain RCC299 / NOUM17 / CCMP2709)</name>
    <name type="common">Picoplanktonic green alga</name>
    <dbReference type="NCBI Taxonomy" id="296587"/>
    <lineage>
        <taxon>Eukaryota</taxon>
        <taxon>Viridiplantae</taxon>
        <taxon>Chlorophyta</taxon>
        <taxon>Mamiellophyceae</taxon>
        <taxon>Mamiellales</taxon>
        <taxon>Mamiellaceae</taxon>
        <taxon>Micromonas</taxon>
    </lineage>
</organism>
<dbReference type="KEGG" id="mis:MICPUN_64290"/>
<accession>C1EHN6</accession>
<feature type="compositionally biased region" description="Basic and acidic residues" evidence="1">
    <location>
        <begin position="69"/>
        <end position="78"/>
    </location>
</feature>
<feature type="region of interest" description="Disordered" evidence="1">
    <location>
        <begin position="1"/>
        <end position="133"/>
    </location>
</feature>
<feature type="compositionally biased region" description="Low complexity" evidence="1">
    <location>
        <begin position="48"/>
        <end position="65"/>
    </location>
</feature>
<dbReference type="AlphaFoldDB" id="C1EHN6"/>
<gene>
    <name evidence="2" type="ORF">MICPUN_64290</name>
</gene>
<reference evidence="2 3" key="1">
    <citation type="journal article" date="2009" name="Science">
        <title>Green evolution and dynamic adaptations revealed by genomes of the marine picoeukaryotes Micromonas.</title>
        <authorList>
            <person name="Worden A.Z."/>
            <person name="Lee J.H."/>
            <person name="Mock T."/>
            <person name="Rouze P."/>
            <person name="Simmons M.P."/>
            <person name="Aerts A.L."/>
            <person name="Allen A.E."/>
            <person name="Cuvelier M.L."/>
            <person name="Derelle E."/>
            <person name="Everett M.V."/>
            <person name="Foulon E."/>
            <person name="Grimwood J."/>
            <person name="Gundlach H."/>
            <person name="Henrissat B."/>
            <person name="Napoli C."/>
            <person name="McDonald S.M."/>
            <person name="Parker M.S."/>
            <person name="Rombauts S."/>
            <person name="Salamov A."/>
            <person name="Von Dassow P."/>
            <person name="Badger J.H."/>
            <person name="Coutinho P.M."/>
            <person name="Demir E."/>
            <person name="Dubchak I."/>
            <person name="Gentemann C."/>
            <person name="Eikrem W."/>
            <person name="Gready J.E."/>
            <person name="John U."/>
            <person name="Lanier W."/>
            <person name="Lindquist E.A."/>
            <person name="Lucas S."/>
            <person name="Mayer K.F."/>
            <person name="Moreau H."/>
            <person name="Not F."/>
            <person name="Otillar R."/>
            <person name="Panaud O."/>
            <person name="Pangilinan J."/>
            <person name="Paulsen I."/>
            <person name="Piegu B."/>
            <person name="Poliakov A."/>
            <person name="Robbens S."/>
            <person name="Schmutz J."/>
            <person name="Toulza E."/>
            <person name="Wyss T."/>
            <person name="Zelensky A."/>
            <person name="Zhou K."/>
            <person name="Armbrust E.V."/>
            <person name="Bhattacharya D."/>
            <person name="Goodenough U.W."/>
            <person name="Van de Peer Y."/>
            <person name="Grigoriev I.V."/>
        </authorList>
    </citation>
    <scope>NUCLEOTIDE SEQUENCE [LARGE SCALE GENOMIC DNA]</scope>
    <source>
        <strain evidence="3">RCC299 / NOUM17</strain>
    </source>
</reference>
<feature type="compositionally biased region" description="Basic and acidic residues" evidence="1">
    <location>
        <begin position="26"/>
        <end position="47"/>
    </location>
</feature>
<sequence length="293" mass="32002">MGGERGPEKPRGAGGALSPAARRQQRQRDRREKLAREKKAGASKEKASAAAGAGGAASKRPPAGGSARGEVKRARRESSSGSEDDVGDDSVDESGDDAEGPGAAGGDDDDAVERTGAYGSYGRTDGRMSVEDDEWATAPRTWAALAPYLSDYHDKKIWAPFYYDGAAGKRLRDAGFTRVVHKREDFFKRVNDRVFVKSVSAVVDNPPYTGKGMKERVLRALVAVDVPFCLLLPLGVLHTATVREILDPEHVQALIPRRCWVSKSGQREVPFKYLVWLCYKMRLPRDLVLMPDT</sequence>
<feature type="compositionally biased region" description="Acidic residues" evidence="1">
    <location>
        <begin position="82"/>
        <end position="99"/>
    </location>
</feature>
<dbReference type="GeneID" id="8249390"/>
<dbReference type="OMA" id="VMDASHI"/>
<name>C1EHN6_MICCC</name>
<dbReference type="InParanoid" id="C1EHN6"/>